<sequence length="41" mass="4423">MMVRRRSVNGVPAPSNAAHEQPNVLRPACPVGSWAALGRLR</sequence>
<feature type="region of interest" description="Disordered" evidence="1">
    <location>
        <begin position="1"/>
        <end position="23"/>
    </location>
</feature>
<comment type="caution">
    <text evidence="2">The sequence shown here is derived from an EMBL/GenBank/DDBJ whole genome shotgun (WGS) entry which is preliminary data.</text>
</comment>
<evidence type="ECO:0000313" key="2">
    <source>
        <dbReference type="EMBL" id="KKN15868.1"/>
    </source>
</evidence>
<organism evidence="2">
    <name type="scientific">marine sediment metagenome</name>
    <dbReference type="NCBI Taxonomy" id="412755"/>
    <lineage>
        <taxon>unclassified sequences</taxon>
        <taxon>metagenomes</taxon>
        <taxon>ecological metagenomes</taxon>
    </lineage>
</organism>
<reference evidence="2" key="1">
    <citation type="journal article" date="2015" name="Nature">
        <title>Complex archaea that bridge the gap between prokaryotes and eukaryotes.</title>
        <authorList>
            <person name="Spang A."/>
            <person name="Saw J.H."/>
            <person name="Jorgensen S.L."/>
            <person name="Zaremba-Niedzwiedzka K."/>
            <person name="Martijn J."/>
            <person name="Lind A.E."/>
            <person name="van Eijk R."/>
            <person name="Schleper C."/>
            <person name="Guy L."/>
            <person name="Ettema T.J."/>
        </authorList>
    </citation>
    <scope>NUCLEOTIDE SEQUENCE</scope>
</reference>
<accession>A0A0F9RF71</accession>
<gene>
    <name evidence="2" type="ORF">LCGC14_0981610</name>
</gene>
<name>A0A0F9RF71_9ZZZZ</name>
<protein>
    <submittedName>
        <fullName evidence="2">Uncharacterized protein</fullName>
    </submittedName>
</protein>
<dbReference type="AlphaFoldDB" id="A0A0F9RF71"/>
<dbReference type="EMBL" id="LAZR01003669">
    <property type="protein sequence ID" value="KKN15868.1"/>
    <property type="molecule type" value="Genomic_DNA"/>
</dbReference>
<evidence type="ECO:0000256" key="1">
    <source>
        <dbReference type="SAM" id="MobiDB-lite"/>
    </source>
</evidence>
<proteinExistence type="predicted"/>